<proteinExistence type="predicted"/>
<dbReference type="HOGENOM" id="CLU_038371_3_2_5"/>
<evidence type="ECO:0000256" key="1">
    <source>
        <dbReference type="ARBA" id="ARBA00022676"/>
    </source>
</evidence>
<dbReference type="AlphaFoldDB" id="A0LAC2"/>
<dbReference type="CDD" id="cd03789">
    <property type="entry name" value="GT9_LPS_heptosyltransferase"/>
    <property type="match status" value="1"/>
</dbReference>
<dbReference type="RefSeq" id="WP_011714035.1">
    <property type="nucleotide sequence ID" value="NC_008576.1"/>
</dbReference>
<reference evidence="3 4" key="2">
    <citation type="journal article" date="2012" name="Int. J. Syst. Evol. Microbiol.">
        <title>Magnetococcus marinus gen. nov., sp. nov., a marine, magnetotactic bacterium that represents a novel lineage (Magnetococcaceae fam. nov.; Magnetococcales ord. nov.) at the base of the Alphaproteobacteria.</title>
        <authorList>
            <person name="Bazylinski D.A."/>
            <person name="Williams T.J."/>
            <person name="Lefevre C.T."/>
            <person name="Berg R.J."/>
            <person name="Zhang C.L."/>
            <person name="Bowser S.S."/>
            <person name="Dean A.J."/>
            <person name="Beveridge T.J."/>
        </authorList>
    </citation>
    <scope>NUCLEOTIDE SEQUENCE [LARGE SCALE GENOMIC DNA]</scope>
    <source>
        <strain evidence="4">ATCC BAA-1437 / JCM 17883 / MC-1</strain>
    </source>
</reference>
<accession>A0LAC2</accession>
<protein>
    <submittedName>
        <fullName evidence="3">Lipopolysaccharide heptosyltransferase III, putative</fullName>
    </submittedName>
</protein>
<organism evidence="3 4">
    <name type="scientific">Magnetococcus marinus (strain ATCC BAA-1437 / JCM 17883 / MC-1)</name>
    <dbReference type="NCBI Taxonomy" id="156889"/>
    <lineage>
        <taxon>Bacteria</taxon>
        <taxon>Pseudomonadati</taxon>
        <taxon>Pseudomonadota</taxon>
        <taxon>Magnetococcia</taxon>
        <taxon>Magnetococcales</taxon>
        <taxon>Magnetococcaceae</taxon>
        <taxon>Magnetococcus</taxon>
    </lineage>
</organism>
<evidence type="ECO:0000256" key="2">
    <source>
        <dbReference type="ARBA" id="ARBA00022679"/>
    </source>
</evidence>
<dbReference type="Gene3D" id="3.40.50.2000">
    <property type="entry name" value="Glycogen Phosphorylase B"/>
    <property type="match status" value="2"/>
</dbReference>
<dbReference type="STRING" id="156889.Mmc1_2415"/>
<dbReference type="GO" id="GO:0005829">
    <property type="term" value="C:cytosol"/>
    <property type="evidence" value="ECO:0007669"/>
    <property type="project" value="TreeGrafter"/>
</dbReference>
<dbReference type="PANTHER" id="PTHR30160:SF1">
    <property type="entry name" value="LIPOPOLYSACCHARIDE 1,2-N-ACETYLGLUCOSAMINETRANSFERASE-RELATED"/>
    <property type="match status" value="1"/>
</dbReference>
<dbReference type="GO" id="GO:0009244">
    <property type="term" value="P:lipopolysaccharide core region biosynthetic process"/>
    <property type="evidence" value="ECO:0007669"/>
    <property type="project" value="TreeGrafter"/>
</dbReference>
<evidence type="ECO:0000313" key="3">
    <source>
        <dbReference type="EMBL" id="ABK44915.1"/>
    </source>
</evidence>
<dbReference type="Proteomes" id="UP000002586">
    <property type="component" value="Chromosome"/>
</dbReference>
<dbReference type="InterPro" id="IPR051199">
    <property type="entry name" value="LPS_LOS_Heptosyltrfase"/>
</dbReference>
<keyword evidence="2 3" id="KW-0808">Transferase</keyword>
<dbReference type="NCBIfam" id="TIGR02201">
    <property type="entry name" value="heptsyl_trn_III"/>
    <property type="match status" value="1"/>
</dbReference>
<dbReference type="GO" id="GO:0008713">
    <property type="term" value="F:ADP-heptose-lipopolysaccharide heptosyltransferase activity"/>
    <property type="evidence" value="ECO:0007669"/>
    <property type="project" value="TreeGrafter"/>
</dbReference>
<reference evidence="4" key="1">
    <citation type="journal article" date="2009" name="Appl. Environ. Microbiol.">
        <title>Complete genome sequence of the chemolithoautotrophic marine magnetotactic coccus strain MC-1.</title>
        <authorList>
            <person name="Schubbe S."/>
            <person name="Williams T.J."/>
            <person name="Xie G."/>
            <person name="Kiss H.E."/>
            <person name="Brettin T.S."/>
            <person name="Martinez D."/>
            <person name="Ross C.A."/>
            <person name="Schuler D."/>
            <person name="Cox B.L."/>
            <person name="Nealson K.H."/>
            <person name="Bazylinski D.A."/>
        </authorList>
    </citation>
    <scope>NUCLEOTIDE SEQUENCE [LARGE SCALE GENOMIC DNA]</scope>
    <source>
        <strain evidence="4">ATCC BAA-1437 / JCM 17883 / MC-1</strain>
    </source>
</reference>
<keyword evidence="4" id="KW-1185">Reference proteome</keyword>
<dbReference type="SUPFAM" id="SSF53756">
    <property type="entry name" value="UDP-Glycosyltransferase/glycogen phosphorylase"/>
    <property type="match status" value="1"/>
</dbReference>
<dbReference type="InterPro" id="IPR011916">
    <property type="entry name" value="LipoPS_heptosylTferase-III"/>
</dbReference>
<dbReference type="eggNOG" id="COG0859">
    <property type="taxonomic scope" value="Bacteria"/>
</dbReference>
<dbReference type="PANTHER" id="PTHR30160">
    <property type="entry name" value="TETRAACYLDISACCHARIDE 4'-KINASE-RELATED"/>
    <property type="match status" value="1"/>
</dbReference>
<dbReference type="InterPro" id="IPR002201">
    <property type="entry name" value="Glyco_trans_9"/>
</dbReference>
<dbReference type="KEGG" id="mgm:Mmc1_2415"/>
<dbReference type="OrthoDB" id="9797795at2"/>
<evidence type="ECO:0000313" key="4">
    <source>
        <dbReference type="Proteomes" id="UP000002586"/>
    </source>
</evidence>
<gene>
    <name evidence="3" type="ordered locus">Mmc1_2415</name>
</gene>
<keyword evidence="1" id="KW-0328">Glycosyltransferase</keyword>
<dbReference type="EMBL" id="CP000471">
    <property type="protein sequence ID" value="ABK44915.1"/>
    <property type="molecule type" value="Genomic_DNA"/>
</dbReference>
<name>A0LAC2_MAGMM</name>
<sequence>MRSILLVKLNHIGDTLILTPTLAFLKARYPACAIDVVVRSQCEGVLQGNPHIRHLLPVASPDPSQRNLTRVMREQLRLLKILLSTSYDYAFDLSNSDRAKLYLLLSGARVRGINRWHNALGWKAKLFNGFSDFAWGMEHQVLRDFRTVTDIMQLTGSPGPLQINTAIALPPLQDKLPDFPWSHPYVVIHPTSRWRFKQWLPDHWATLADRLARHEDLRVIFSIGPAEQEREDLAAILRQCQTQHHAIQGQLSLRELAYVIEHAQLFIGVDTVAMHIAAAVQTPVVALFGPSSEWSWSPWQTPQTLVLGPCHCKKSRVFNCDKNQAYPCMQAITVAQVEEAVQHRLHEARP</sequence>
<dbReference type="CAZy" id="GT9">
    <property type="family name" value="Glycosyltransferase Family 9"/>
</dbReference>
<dbReference type="Pfam" id="PF01075">
    <property type="entry name" value="Glyco_transf_9"/>
    <property type="match status" value="1"/>
</dbReference>